<keyword evidence="3" id="KW-1185">Reference proteome</keyword>
<reference evidence="2 3" key="1">
    <citation type="journal article" date="2012" name="PLoS Pathog.">
        <title>Diverse lifestyles and strategies of plant pathogenesis encoded in the genomes of eighteen Dothideomycetes fungi.</title>
        <authorList>
            <person name="Ohm R.A."/>
            <person name="Feau N."/>
            <person name="Henrissat B."/>
            <person name="Schoch C.L."/>
            <person name="Horwitz B.A."/>
            <person name="Barry K.W."/>
            <person name="Condon B.J."/>
            <person name="Copeland A.C."/>
            <person name="Dhillon B."/>
            <person name="Glaser F."/>
            <person name="Hesse C.N."/>
            <person name="Kosti I."/>
            <person name="LaButti K."/>
            <person name="Lindquist E.A."/>
            <person name="Lucas S."/>
            <person name="Salamov A.A."/>
            <person name="Bradshaw R.E."/>
            <person name="Ciuffetti L."/>
            <person name="Hamelin R.C."/>
            <person name="Kema G.H.J."/>
            <person name="Lawrence C."/>
            <person name="Scott J.A."/>
            <person name="Spatafora J.W."/>
            <person name="Turgeon B.G."/>
            <person name="de Wit P.J.G.M."/>
            <person name="Zhong S."/>
            <person name="Goodwin S.B."/>
            <person name="Grigoriev I.V."/>
        </authorList>
    </citation>
    <scope>NUCLEOTIDE SEQUENCE [LARGE SCALE GENOMIC DNA]</scope>
    <source>
        <strain evidence="3">C5 / ATCC 48332 / race O</strain>
    </source>
</reference>
<feature type="chain" id="PRO_5004025167" description="Secreted protein" evidence="1">
    <location>
        <begin position="21"/>
        <end position="84"/>
    </location>
</feature>
<dbReference type="EMBL" id="KB445583">
    <property type="protein sequence ID" value="EMD86930.1"/>
    <property type="molecule type" value="Genomic_DNA"/>
</dbReference>
<gene>
    <name evidence="2" type="ORF">COCHEDRAFT_1114270</name>
</gene>
<dbReference type="AlphaFoldDB" id="M2SNP4"/>
<evidence type="ECO:0000313" key="3">
    <source>
        <dbReference type="Proteomes" id="UP000016936"/>
    </source>
</evidence>
<keyword evidence="1" id="KW-0732">Signal</keyword>
<reference evidence="3" key="2">
    <citation type="journal article" date="2013" name="PLoS Genet.">
        <title>Comparative genome structure, secondary metabolite, and effector coding capacity across Cochliobolus pathogens.</title>
        <authorList>
            <person name="Condon B.J."/>
            <person name="Leng Y."/>
            <person name="Wu D."/>
            <person name="Bushley K.E."/>
            <person name="Ohm R.A."/>
            <person name="Otillar R."/>
            <person name="Martin J."/>
            <person name="Schackwitz W."/>
            <person name="Grimwood J."/>
            <person name="MohdZainudin N."/>
            <person name="Xue C."/>
            <person name="Wang R."/>
            <person name="Manning V.A."/>
            <person name="Dhillon B."/>
            <person name="Tu Z.J."/>
            <person name="Steffenson B.J."/>
            <person name="Salamov A."/>
            <person name="Sun H."/>
            <person name="Lowry S."/>
            <person name="LaButti K."/>
            <person name="Han J."/>
            <person name="Copeland A."/>
            <person name="Lindquist E."/>
            <person name="Barry K."/>
            <person name="Schmutz J."/>
            <person name="Baker S.E."/>
            <person name="Ciuffetti L.M."/>
            <person name="Grigoriev I.V."/>
            <person name="Zhong S."/>
            <person name="Turgeon B.G."/>
        </authorList>
    </citation>
    <scope>NUCLEOTIDE SEQUENCE [LARGE SCALE GENOMIC DNA]</scope>
    <source>
        <strain evidence="3">C5 / ATCC 48332 / race O</strain>
    </source>
</reference>
<organism evidence="2 3">
    <name type="scientific">Cochliobolus heterostrophus (strain C5 / ATCC 48332 / race O)</name>
    <name type="common">Southern corn leaf blight fungus</name>
    <name type="synonym">Bipolaris maydis</name>
    <dbReference type="NCBI Taxonomy" id="701091"/>
    <lineage>
        <taxon>Eukaryota</taxon>
        <taxon>Fungi</taxon>
        <taxon>Dikarya</taxon>
        <taxon>Ascomycota</taxon>
        <taxon>Pezizomycotina</taxon>
        <taxon>Dothideomycetes</taxon>
        <taxon>Pleosporomycetidae</taxon>
        <taxon>Pleosporales</taxon>
        <taxon>Pleosporineae</taxon>
        <taxon>Pleosporaceae</taxon>
        <taxon>Bipolaris</taxon>
    </lineage>
</organism>
<dbReference type="Proteomes" id="UP000016936">
    <property type="component" value="Unassembled WGS sequence"/>
</dbReference>
<protein>
    <recommendedName>
        <fullName evidence="4">Secreted protein</fullName>
    </recommendedName>
</protein>
<name>M2SNP4_COCH5</name>
<proteinExistence type="predicted"/>
<evidence type="ECO:0008006" key="4">
    <source>
        <dbReference type="Google" id="ProtNLM"/>
    </source>
</evidence>
<dbReference type="HOGENOM" id="CLU_2527283_0_0_1"/>
<sequence length="84" mass="9416">MHFNILAVVTLLFLTGTSMASDCEVYANLYCENQGGAHPMATPYRCLPTADDPRSVKGPSNNWCRYVNGVSQTKWYCVSFHAFF</sequence>
<accession>M2SNP4</accession>
<dbReference type="OrthoDB" id="10316765at2759"/>
<feature type="signal peptide" evidence="1">
    <location>
        <begin position="1"/>
        <end position="20"/>
    </location>
</feature>
<evidence type="ECO:0000256" key="1">
    <source>
        <dbReference type="SAM" id="SignalP"/>
    </source>
</evidence>
<evidence type="ECO:0000313" key="2">
    <source>
        <dbReference type="EMBL" id="EMD86930.1"/>
    </source>
</evidence>